<evidence type="ECO:0000313" key="10">
    <source>
        <dbReference type="Proteomes" id="UP000264310"/>
    </source>
</evidence>
<dbReference type="Proteomes" id="UP000264310">
    <property type="component" value="Unassembled WGS sequence"/>
</dbReference>
<dbReference type="GO" id="GO:0015109">
    <property type="term" value="F:chromate transmembrane transporter activity"/>
    <property type="evidence" value="ECO:0007669"/>
    <property type="project" value="InterPro"/>
</dbReference>
<feature type="transmembrane region" description="Helical" evidence="8">
    <location>
        <begin position="224"/>
        <end position="243"/>
    </location>
</feature>
<dbReference type="PIRSF" id="PIRSF004810">
    <property type="entry name" value="ChrA"/>
    <property type="match status" value="1"/>
</dbReference>
<evidence type="ECO:0000256" key="1">
    <source>
        <dbReference type="ARBA" id="ARBA00004651"/>
    </source>
</evidence>
<proteinExistence type="inferred from homology"/>
<gene>
    <name evidence="9" type="primary">chrA</name>
    <name evidence="9" type="ORF">DYI37_12570</name>
</gene>
<organism evidence="9 10">
    <name type="scientific">Fulvimarina endophytica</name>
    <dbReference type="NCBI Taxonomy" id="2293836"/>
    <lineage>
        <taxon>Bacteria</taxon>
        <taxon>Pseudomonadati</taxon>
        <taxon>Pseudomonadota</taxon>
        <taxon>Alphaproteobacteria</taxon>
        <taxon>Hyphomicrobiales</taxon>
        <taxon>Aurantimonadaceae</taxon>
        <taxon>Fulvimarina</taxon>
    </lineage>
</organism>
<feature type="transmembrane region" description="Helical" evidence="8">
    <location>
        <begin position="172"/>
        <end position="204"/>
    </location>
</feature>
<dbReference type="GO" id="GO:0005886">
    <property type="term" value="C:plasma membrane"/>
    <property type="evidence" value="ECO:0007669"/>
    <property type="project" value="UniProtKB-SubCell"/>
</dbReference>
<feature type="transmembrane region" description="Helical" evidence="8">
    <location>
        <begin position="140"/>
        <end position="160"/>
    </location>
</feature>
<name>A0A371X0R5_9HYPH</name>
<dbReference type="PANTHER" id="PTHR33567:SF3">
    <property type="entry name" value="CHROMATE ION TRANSPORTER (EUROFUNG)"/>
    <property type="match status" value="1"/>
</dbReference>
<accession>A0A371X0R5</accession>
<evidence type="ECO:0000313" key="9">
    <source>
        <dbReference type="EMBL" id="RFC62799.1"/>
    </source>
</evidence>
<keyword evidence="10" id="KW-1185">Reference proteome</keyword>
<keyword evidence="6 8" id="KW-0472">Membrane</keyword>
<dbReference type="NCBIfam" id="TIGR00937">
    <property type="entry name" value="2A51"/>
    <property type="match status" value="1"/>
</dbReference>
<feature type="transmembrane region" description="Helical" evidence="8">
    <location>
        <begin position="318"/>
        <end position="341"/>
    </location>
</feature>
<sequence length="417" mass="42135">MVGFSGQDEDGRSSGPRTIAETSAGATAVEAPDHGEIFRAFLVLGLTAFGGPIAHLAYFREAFVVRRRWLTDRAYADLVALCQFLPGPASSQVGFAIGFSRGGLLGACLAWTAFTIPSALALMLFALGAGLASDGIGAEIIGGLKVAAVAVVAHALLGMARNLTPDPKRAGIAVLAIAILAWMPGAFGQVTAICAGVVLGLAILPGVAVQPEAPAISTTISRSLAAICLTVFLVLLLAGPILAGIDPLGEFLAGIYRAGALVFGGGHVVLPLLEAETVATGFVSKEAFLAGYGAAQAVPGPLFTFAAFLGTTADGPSWGALALIAVFMPGMLLLIGILPFWSAISSSAKARTALSGANAAVVGILAAALYDPVFTSAILDLQAFALAALLFVMLTVWKLPPVLVVGVAACAGPFLLA</sequence>
<dbReference type="InterPro" id="IPR014047">
    <property type="entry name" value="Chr_Tranpt_l_chain"/>
</dbReference>
<dbReference type="OrthoDB" id="8969999at2"/>
<evidence type="ECO:0000256" key="3">
    <source>
        <dbReference type="ARBA" id="ARBA00022475"/>
    </source>
</evidence>
<dbReference type="RefSeq" id="WP_116683614.1">
    <property type="nucleotide sequence ID" value="NZ_QURL01000005.1"/>
</dbReference>
<feature type="region of interest" description="Disordered" evidence="7">
    <location>
        <begin position="1"/>
        <end position="27"/>
    </location>
</feature>
<keyword evidence="5 8" id="KW-1133">Transmembrane helix</keyword>
<dbReference type="PANTHER" id="PTHR33567">
    <property type="entry name" value="CHROMATE ION TRANSPORTER (EUROFUNG)"/>
    <property type="match status" value="1"/>
</dbReference>
<comment type="subcellular location">
    <subcellularLocation>
        <location evidence="1">Cell membrane</location>
        <topology evidence="1">Multi-pass membrane protein</topology>
    </subcellularLocation>
</comment>
<feature type="transmembrane region" description="Helical" evidence="8">
    <location>
        <begin position="37"/>
        <end position="59"/>
    </location>
</feature>
<feature type="transmembrane region" description="Helical" evidence="8">
    <location>
        <begin position="353"/>
        <end position="370"/>
    </location>
</feature>
<feature type="transmembrane region" description="Helical" evidence="8">
    <location>
        <begin position="376"/>
        <end position="397"/>
    </location>
</feature>
<feature type="transmembrane region" description="Helical" evidence="8">
    <location>
        <begin position="255"/>
        <end position="273"/>
    </location>
</feature>
<comment type="similarity">
    <text evidence="2">Belongs to the chromate ion transporter (CHR) (TC 2.A.51) family.</text>
</comment>
<dbReference type="EMBL" id="QURL01000005">
    <property type="protein sequence ID" value="RFC62799.1"/>
    <property type="molecule type" value="Genomic_DNA"/>
</dbReference>
<evidence type="ECO:0000256" key="6">
    <source>
        <dbReference type="ARBA" id="ARBA00023136"/>
    </source>
</evidence>
<reference evidence="9 10" key="1">
    <citation type="submission" date="2018-08" db="EMBL/GenBank/DDBJ databases">
        <title>Fulvimarina sp. 85, whole genome shotgun sequence.</title>
        <authorList>
            <person name="Tuo L."/>
        </authorList>
    </citation>
    <scope>NUCLEOTIDE SEQUENCE [LARGE SCALE GENOMIC DNA]</scope>
    <source>
        <strain evidence="9 10">85</strain>
    </source>
</reference>
<evidence type="ECO:0000256" key="8">
    <source>
        <dbReference type="SAM" id="Phobius"/>
    </source>
</evidence>
<keyword evidence="3" id="KW-1003">Cell membrane</keyword>
<dbReference type="AlphaFoldDB" id="A0A371X0R5"/>
<evidence type="ECO:0000256" key="5">
    <source>
        <dbReference type="ARBA" id="ARBA00022989"/>
    </source>
</evidence>
<evidence type="ECO:0000256" key="7">
    <source>
        <dbReference type="SAM" id="MobiDB-lite"/>
    </source>
</evidence>
<keyword evidence="4 8" id="KW-0812">Transmembrane</keyword>
<comment type="caution">
    <text evidence="9">The sequence shown here is derived from an EMBL/GenBank/DDBJ whole genome shotgun (WGS) entry which is preliminary data.</text>
</comment>
<evidence type="ECO:0000256" key="2">
    <source>
        <dbReference type="ARBA" id="ARBA00005262"/>
    </source>
</evidence>
<protein>
    <submittedName>
        <fullName evidence="9">Chromate efflux transporter</fullName>
    </submittedName>
</protein>
<dbReference type="InterPro" id="IPR003370">
    <property type="entry name" value="Chromate_transpt"/>
</dbReference>
<evidence type="ECO:0000256" key="4">
    <source>
        <dbReference type="ARBA" id="ARBA00022692"/>
    </source>
</evidence>
<feature type="transmembrane region" description="Helical" evidence="8">
    <location>
        <begin position="104"/>
        <end position="128"/>
    </location>
</feature>
<dbReference type="Pfam" id="PF02417">
    <property type="entry name" value="Chromate_transp"/>
    <property type="match status" value="2"/>
</dbReference>